<organism evidence="2 3">
    <name type="scientific">Daphnia magna</name>
    <dbReference type="NCBI Taxonomy" id="35525"/>
    <lineage>
        <taxon>Eukaryota</taxon>
        <taxon>Metazoa</taxon>
        <taxon>Ecdysozoa</taxon>
        <taxon>Arthropoda</taxon>
        <taxon>Crustacea</taxon>
        <taxon>Branchiopoda</taxon>
        <taxon>Diplostraca</taxon>
        <taxon>Cladocera</taxon>
        <taxon>Anomopoda</taxon>
        <taxon>Daphniidae</taxon>
        <taxon>Daphnia</taxon>
    </lineage>
</organism>
<reference evidence="2 3" key="1">
    <citation type="journal article" date="2023" name="Nucleic Acids Res.">
        <title>The hologenome of Daphnia magna reveals possible DNA methylation and microbiome-mediated evolution of the host genome.</title>
        <authorList>
            <person name="Chaturvedi A."/>
            <person name="Li X."/>
            <person name="Dhandapani V."/>
            <person name="Marshall H."/>
            <person name="Kissane S."/>
            <person name="Cuenca-Cambronero M."/>
            <person name="Asole G."/>
            <person name="Calvet F."/>
            <person name="Ruiz-Romero M."/>
            <person name="Marangio P."/>
            <person name="Guigo R."/>
            <person name="Rago D."/>
            <person name="Mirbahai L."/>
            <person name="Eastwood N."/>
            <person name="Colbourne J.K."/>
            <person name="Zhou J."/>
            <person name="Mallon E."/>
            <person name="Orsini L."/>
        </authorList>
    </citation>
    <scope>NUCLEOTIDE SEQUENCE [LARGE SCALE GENOMIC DNA]</scope>
    <source>
        <strain evidence="2">LRV0_1</strain>
    </source>
</reference>
<protein>
    <recommendedName>
        <fullName evidence="4">Retrotransposon gag domain-containing protein</fullName>
    </recommendedName>
</protein>
<sequence length="191" mass="22344">MEQYQLDHPVEATSYETLKRALKERFMGKNVEHKYRTSNFAHRIQKLARGGHLIVSHEVIEQLSRDKFMNRLAPQLHGRLFCKDFPSFDQMIETAERHDLALELKNSRENQVAGDAAGPLMKKEDEAKNISDPMREVIRSELAKNAETRKPERREQRNGQYDTSEKFCKYHNLYGHDTNNCAVLHCRCNTK</sequence>
<evidence type="ECO:0008006" key="4">
    <source>
        <dbReference type="Google" id="ProtNLM"/>
    </source>
</evidence>
<dbReference type="Proteomes" id="UP001234178">
    <property type="component" value="Unassembled WGS sequence"/>
</dbReference>
<gene>
    <name evidence="2" type="ORF">OUZ56_016439</name>
</gene>
<evidence type="ECO:0000256" key="1">
    <source>
        <dbReference type="SAM" id="MobiDB-lite"/>
    </source>
</evidence>
<feature type="region of interest" description="Disordered" evidence="1">
    <location>
        <begin position="142"/>
        <end position="161"/>
    </location>
</feature>
<evidence type="ECO:0000313" key="2">
    <source>
        <dbReference type="EMBL" id="KAK4027393.1"/>
    </source>
</evidence>
<proteinExistence type="predicted"/>
<keyword evidence="3" id="KW-1185">Reference proteome</keyword>
<accession>A0ABR0AQK0</accession>
<dbReference type="EMBL" id="JAOYFB010000038">
    <property type="protein sequence ID" value="KAK4027393.1"/>
    <property type="molecule type" value="Genomic_DNA"/>
</dbReference>
<name>A0ABR0AQK0_9CRUS</name>
<comment type="caution">
    <text evidence="2">The sequence shown here is derived from an EMBL/GenBank/DDBJ whole genome shotgun (WGS) entry which is preliminary data.</text>
</comment>
<evidence type="ECO:0000313" key="3">
    <source>
        <dbReference type="Proteomes" id="UP001234178"/>
    </source>
</evidence>